<gene>
    <name evidence="2" type="ORF">B0H65DRAFT_202227</name>
</gene>
<keyword evidence="1" id="KW-1133">Transmembrane helix</keyword>
<dbReference type="GeneID" id="87858957"/>
<keyword evidence="1" id="KW-0472">Membrane</keyword>
<dbReference type="AlphaFoldDB" id="A0AAE0JG20"/>
<keyword evidence="3" id="KW-1185">Reference proteome</keyword>
<feature type="transmembrane region" description="Helical" evidence="1">
    <location>
        <begin position="89"/>
        <end position="106"/>
    </location>
</feature>
<sequence>MGTFHHLETRGIHSGYTTQYTTRTVSQQVRCVKRQTSKPSRVPWKCLGCVDSNSGYDHIRRLAEIADNRGHRHGETDSTRADMKLSELIVYRIGVALYPIFFVLFLRQAEAQRRSRTQLGPPTAGQRFEAHARTQGTPTLVFLVLGHSRARSSRPHSTPNTRR</sequence>
<name>A0AAE0JG20_9PEZI</name>
<proteinExistence type="predicted"/>
<accession>A0AAE0JG20</accession>
<evidence type="ECO:0000256" key="1">
    <source>
        <dbReference type="SAM" id="Phobius"/>
    </source>
</evidence>
<evidence type="ECO:0000313" key="2">
    <source>
        <dbReference type="EMBL" id="KAK3345298.1"/>
    </source>
</evidence>
<evidence type="ECO:0000313" key="3">
    <source>
        <dbReference type="Proteomes" id="UP001278500"/>
    </source>
</evidence>
<reference evidence="2" key="2">
    <citation type="submission" date="2023-06" db="EMBL/GenBank/DDBJ databases">
        <authorList>
            <consortium name="Lawrence Berkeley National Laboratory"/>
            <person name="Haridas S."/>
            <person name="Hensen N."/>
            <person name="Bonometti L."/>
            <person name="Westerberg I."/>
            <person name="Brannstrom I.O."/>
            <person name="Guillou S."/>
            <person name="Cros-Aarteil S."/>
            <person name="Calhoun S."/>
            <person name="Kuo A."/>
            <person name="Mondo S."/>
            <person name="Pangilinan J."/>
            <person name="Riley R."/>
            <person name="Labutti K."/>
            <person name="Andreopoulos B."/>
            <person name="Lipzen A."/>
            <person name="Chen C."/>
            <person name="Yanf M."/>
            <person name="Daum C."/>
            <person name="Ng V."/>
            <person name="Clum A."/>
            <person name="Steindorff A."/>
            <person name="Ohm R."/>
            <person name="Martin F."/>
            <person name="Silar P."/>
            <person name="Natvig D."/>
            <person name="Lalanne C."/>
            <person name="Gautier V."/>
            <person name="Ament-Velasquez S.L."/>
            <person name="Kruys A."/>
            <person name="Hutchinson M.I."/>
            <person name="Powell A.J."/>
            <person name="Barry K."/>
            <person name="Miller A.N."/>
            <person name="Grigoriev I.V."/>
            <person name="Debuchy R."/>
            <person name="Gladieux P."/>
            <person name="Thoren M.H."/>
            <person name="Johannesson H."/>
        </authorList>
    </citation>
    <scope>NUCLEOTIDE SEQUENCE</scope>
    <source>
        <strain evidence="2">CBS 560.94</strain>
    </source>
</reference>
<dbReference type="Proteomes" id="UP001278500">
    <property type="component" value="Unassembled WGS sequence"/>
</dbReference>
<keyword evidence="1" id="KW-0812">Transmembrane</keyword>
<dbReference type="RefSeq" id="XP_062681911.1">
    <property type="nucleotide sequence ID" value="XM_062821803.1"/>
</dbReference>
<reference evidence="2" key="1">
    <citation type="journal article" date="2023" name="Mol. Phylogenet. Evol.">
        <title>Genome-scale phylogeny and comparative genomics of the fungal order Sordariales.</title>
        <authorList>
            <person name="Hensen N."/>
            <person name="Bonometti L."/>
            <person name="Westerberg I."/>
            <person name="Brannstrom I.O."/>
            <person name="Guillou S."/>
            <person name="Cros-Aarteil S."/>
            <person name="Calhoun S."/>
            <person name="Haridas S."/>
            <person name="Kuo A."/>
            <person name="Mondo S."/>
            <person name="Pangilinan J."/>
            <person name="Riley R."/>
            <person name="LaButti K."/>
            <person name="Andreopoulos B."/>
            <person name="Lipzen A."/>
            <person name="Chen C."/>
            <person name="Yan M."/>
            <person name="Daum C."/>
            <person name="Ng V."/>
            <person name="Clum A."/>
            <person name="Steindorff A."/>
            <person name="Ohm R.A."/>
            <person name="Martin F."/>
            <person name="Silar P."/>
            <person name="Natvig D.O."/>
            <person name="Lalanne C."/>
            <person name="Gautier V."/>
            <person name="Ament-Velasquez S.L."/>
            <person name="Kruys A."/>
            <person name="Hutchinson M.I."/>
            <person name="Powell A.J."/>
            <person name="Barry K."/>
            <person name="Miller A.N."/>
            <person name="Grigoriev I.V."/>
            <person name="Debuchy R."/>
            <person name="Gladieux P."/>
            <person name="Hiltunen Thoren M."/>
            <person name="Johannesson H."/>
        </authorList>
    </citation>
    <scope>NUCLEOTIDE SEQUENCE</scope>
    <source>
        <strain evidence="2">CBS 560.94</strain>
    </source>
</reference>
<protein>
    <submittedName>
        <fullName evidence="2">Uncharacterized protein</fullName>
    </submittedName>
</protein>
<dbReference type="EMBL" id="JAUEPP010000004">
    <property type="protein sequence ID" value="KAK3345298.1"/>
    <property type="molecule type" value="Genomic_DNA"/>
</dbReference>
<comment type="caution">
    <text evidence="2">The sequence shown here is derived from an EMBL/GenBank/DDBJ whole genome shotgun (WGS) entry which is preliminary data.</text>
</comment>
<organism evidence="2 3">
    <name type="scientific">Neurospora tetraspora</name>
    <dbReference type="NCBI Taxonomy" id="94610"/>
    <lineage>
        <taxon>Eukaryota</taxon>
        <taxon>Fungi</taxon>
        <taxon>Dikarya</taxon>
        <taxon>Ascomycota</taxon>
        <taxon>Pezizomycotina</taxon>
        <taxon>Sordariomycetes</taxon>
        <taxon>Sordariomycetidae</taxon>
        <taxon>Sordariales</taxon>
        <taxon>Sordariaceae</taxon>
        <taxon>Neurospora</taxon>
    </lineage>
</organism>